<dbReference type="InterPro" id="IPR013325">
    <property type="entry name" value="RNA_pol_sigma_r2"/>
</dbReference>
<dbReference type="InterPro" id="IPR007627">
    <property type="entry name" value="RNA_pol_sigma70_r2"/>
</dbReference>
<proteinExistence type="inferred from homology"/>
<keyword evidence="3 6" id="KW-0731">Sigma factor</keyword>
<dbReference type="Pfam" id="PF04542">
    <property type="entry name" value="Sigma70_r2"/>
    <property type="match status" value="1"/>
</dbReference>
<dbReference type="PANTHER" id="PTHR43133">
    <property type="entry name" value="RNA POLYMERASE ECF-TYPE SIGMA FACTO"/>
    <property type="match status" value="1"/>
</dbReference>
<dbReference type="CDD" id="cd06171">
    <property type="entry name" value="Sigma70_r4"/>
    <property type="match status" value="1"/>
</dbReference>
<feature type="domain" description="RNA polymerase sigma-70 region 2" evidence="7">
    <location>
        <begin position="22"/>
        <end position="90"/>
    </location>
</feature>
<dbReference type="SUPFAM" id="SSF88946">
    <property type="entry name" value="Sigma2 domain of RNA polymerase sigma factors"/>
    <property type="match status" value="1"/>
</dbReference>
<keyword evidence="2 6" id="KW-0805">Transcription regulation</keyword>
<dbReference type="InterPro" id="IPR007630">
    <property type="entry name" value="RNA_pol_sigma70_r4"/>
</dbReference>
<evidence type="ECO:0000313" key="9">
    <source>
        <dbReference type="EMBL" id="MEU0156546.1"/>
    </source>
</evidence>
<evidence type="ECO:0000256" key="5">
    <source>
        <dbReference type="ARBA" id="ARBA00023163"/>
    </source>
</evidence>
<dbReference type="NCBIfam" id="TIGR02937">
    <property type="entry name" value="sigma70-ECF"/>
    <property type="match status" value="1"/>
</dbReference>
<accession>A0ABV2VUT5</accession>
<dbReference type="EMBL" id="JBEXRX010000199">
    <property type="protein sequence ID" value="MEU0156546.1"/>
    <property type="molecule type" value="Genomic_DNA"/>
</dbReference>
<dbReference type="PANTHER" id="PTHR43133:SF52">
    <property type="entry name" value="ECF RNA POLYMERASE SIGMA FACTOR SIGL"/>
    <property type="match status" value="1"/>
</dbReference>
<comment type="similarity">
    <text evidence="1 6">Belongs to the sigma-70 factor family. ECF subfamily.</text>
</comment>
<evidence type="ECO:0000256" key="3">
    <source>
        <dbReference type="ARBA" id="ARBA00023082"/>
    </source>
</evidence>
<reference evidence="9 10" key="1">
    <citation type="submission" date="2024-06" db="EMBL/GenBank/DDBJ databases">
        <title>The Natural Products Discovery Center: Release of the First 8490 Sequenced Strains for Exploring Actinobacteria Biosynthetic Diversity.</title>
        <authorList>
            <person name="Kalkreuter E."/>
            <person name="Kautsar S.A."/>
            <person name="Yang D."/>
            <person name="Bader C.D."/>
            <person name="Teijaro C.N."/>
            <person name="Fluegel L."/>
            <person name="Davis C.M."/>
            <person name="Simpson J.R."/>
            <person name="Lauterbach L."/>
            <person name="Steele A.D."/>
            <person name="Gui C."/>
            <person name="Meng S."/>
            <person name="Li G."/>
            <person name="Viehrig K."/>
            <person name="Ye F."/>
            <person name="Su P."/>
            <person name="Kiefer A.F."/>
            <person name="Nichols A."/>
            <person name="Cepeda A.J."/>
            <person name="Yan W."/>
            <person name="Fan B."/>
            <person name="Jiang Y."/>
            <person name="Adhikari A."/>
            <person name="Zheng C.-J."/>
            <person name="Schuster L."/>
            <person name="Cowan T.M."/>
            <person name="Smanski M.J."/>
            <person name="Chevrette M.G."/>
            <person name="De Carvalho L.P.S."/>
            <person name="Shen B."/>
        </authorList>
    </citation>
    <scope>NUCLEOTIDE SEQUENCE [LARGE SCALE GENOMIC DNA]</scope>
    <source>
        <strain evidence="9 10">NPDC006286</strain>
    </source>
</reference>
<dbReference type="SUPFAM" id="SSF88659">
    <property type="entry name" value="Sigma3 and sigma4 domains of RNA polymerase sigma factors"/>
    <property type="match status" value="1"/>
</dbReference>
<dbReference type="InterPro" id="IPR000838">
    <property type="entry name" value="RNA_pol_sigma70_ECF_CS"/>
</dbReference>
<evidence type="ECO:0000256" key="4">
    <source>
        <dbReference type="ARBA" id="ARBA00023125"/>
    </source>
</evidence>
<evidence type="ECO:0000256" key="1">
    <source>
        <dbReference type="ARBA" id="ARBA00010641"/>
    </source>
</evidence>
<dbReference type="Proteomes" id="UP001550348">
    <property type="component" value="Unassembled WGS sequence"/>
</dbReference>
<keyword evidence="10" id="KW-1185">Reference proteome</keyword>
<evidence type="ECO:0000256" key="2">
    <source>
        <dbReference type="ARBA" id="ARBA00023015"/>
    </source>
</evidence>
<evidence type="ECO:0000313" key="10">
    <source>
        <dbReference type="Proteomes" id="UP001550348"/>
    </source>
</evidence>
<evidence type="ECO:0000256" key="6">
    <source>
        <dbReference type="RuleBase" id="RU000716"/>
    </source>
</evidence>
<dbReference type="InterPro" id="IPR036388">
    <property type="entry name" value="WH-like_DNA-bd_sf"/>
</dbReference>
<dbReference type="InterPro" id="IPR039425">
    <property type="entry name" value="RNA_pol_sigma-70-like"/>
</dbReference>
<dbReference type="RefSeq" id="WP_355668051.1">
    <property type="nucleotide sequence ID" value="NZ_JBEXRX010000199.1"/>
</dbReference>
<comment type="caution">
    <text evidence="9">The sequence shown here is derived from an EMBL/GenBank/DDBJ whole genome shotgun (WGS) entry which is preliminary data.</text>
</comment>
<evidence type="ECO:0000259" key="8">
    <source>
        <dbReference type="Pfam" id="PF04545"/>
    </source>
</evidence>
<dbReference type="Pfam" id="PF04545">
    <property type="entry name" value="Sigma70_r4"/>
    <property type="match status" value="1"/>
</dbReference>
<feature type="domain" description="RNA polymerase sigma-70 region 4" evidence="8">
    <location>
        <begin position="123"/>
        <end position="172"/>
    </location>
</feature>
<name>A0ABV2VUT5_9ACTN</name>
<dbReference type="Gene3D" id="1.10.1740.10">
    <property type="match status" value="1"/>
</dbReference>
<dbReference type="InterPro" id="IPR013324">
    <property type="entry name" value="RNA_pol_sigma_r3/r4-like"/>
</dbReference>
<gene>
    <name evidence="9" type="ORF">ABZ071_32640</name>
</gene>
<organism evidence="9 10">
    <name type="scientific">Micromonospora fulviviridis</name>
    <dbReference type="NCBI Taxonomy" id="47860"/>
    <lineage>
        <taxon>Bacteria</taxon>
        <taxon>Bacillati</taxon>
        <taxon>Actinomycetota</taxon>
        <taxon>Actinomycetes</taxon>
        <taxon>Micromonosporales</taxon>
        <taxon>Micromonosporaceae</taxon>
        <taxon>Micromonospora</taxon>
    </lineage>
</organism>
<protein>
    <recommendedName>
        <fullName evidence="6">RNA polymerase sigma factor</fullName>
    </recommendedName>
</protein>
<evidence type="ECO:0000259" key="7">
    <source>
        <dbReference type="Pfam" id="PF04542"/>
    </source>
</evidence>
<dbReference type="PROSITE" id="PS01063">
    <property type="entry name" value="SIGMA70_ECF"/>
    <property type="match status" value="1"/>
</dbReference>
<sequence length="183" mass="20338">MALVTGSVGAGDLAAEKRMQALYDAHARPVYSFLLRLTFGERRAAEDLLQETMMRAWRKIEVLNRDVATLRPWLLTVARRVAIDAGRAKQARPEEVGLVDMTVLPSGDDAIERMLAVQTIKQAMARLTPEHRDVIIEIYYRDRSVAEAAAILGIPEGTVKSRTYHALRSLRAAMGTAVKRQPG</sequence>
<keyword evidence="4 6" id="KW-0238">DNA-binding</keyword>
<dbReference type="Gene3D" id="1.10.10.10">
    <property type="entry name" value="Winged helix-like DNA-binding domain superfamily/Winged helix DNA-binding domain"/>
    <property type="match status" value="1"/>
</dbReference>
<keyword evidence="5 6" id="KW-0804">Transcription</keyword>
<dbReference type="InterPro" id="IPR014284">
    <property type="entry name" value="RNA_pol_sigma-70_dom"/>
</dbReference>